<dbReference type="EMBL" id="LR789139">
    <property type="protein sequence ID" value="CAB3265001.1"/>
    <property type="molecule type" value="mRNA"/>
</dbReference>
<dbReference type="Gene3D" id="3.60.21.50">
    <property type="match status" value="1"/>
</dbReference>
<protein>
    <recommendedName>
        <fullName evidence="3">DNA polymerase delta subunit 2</fullName>
    </recommendedName>
</protein>
<dbReference type="AlphaFoldDB" id="A0A6F9DP84"/>
<evidence type="ECO:0000256" key="1">
    <source>
        <dbReference type="ARBA" id="ARBA00004123"/>
    </source>
</evidence>
<dbReference type="PANTHER" id="PTHR10416:SF0">
    <property type="entry name" value="DNA POLYMERASE DELTA SUBUNIT 2"/>
    <property type="match status" value="1"/>
</dbReference>
<dbReference type="InterPro" id="IPR040663">
    <property type="entry name" value="DNA_pol_D_N"/>
</dbReference>
<name>A0A6F9DP84_9ASCI</name>
<dbReference type="CDD" id="cd07387">
    <property type="entry name" value="MPP_PolD2_C"/>
    <property type="match status" value="1"/>
</dbReference>
<dbReference type="GO" id="GO:0043625">
    <property type="term" value="C:delta DNA polymerase complex"/>
    <property type="evidence" value="ECO:0007669"/>
    <property type="project" value="TreeGrafter"/>
</dbReference>
<keyword evidence="4" id="KW-0235">DNA replication</keyword>
<dbReference type="PANTHER" id="PTHR10416">
    <property type="entry name" value="DNA POLYMERASE DELTA SUBUNIT 2"/>
    <property type="match status" value="1"/>
</dbReference>
<feature type="domain" description="DNA polymerase alpha/delta/epsilon subunit B" evidence="6">
    <location>
        <begin position="186"/>
        <end position="402"/>
    </location>
</feature>
<dbReference type="GO" id="GO:0003677">
    <property type="term" value="F:DNA binding"/>
    <property type="evidence" value="ECO:0007669"/>
    <property type="project" value="InterPro"/>
</dbReference>
<dbReference type="InterPro" id="IPR007185">
    <property type="entry name" value="DNA_pol_a/d/e_bsu"/>
</dbReference>
<proteinExistence type="evidence at transcript level"/>
<sequence>MPVAMGDDKDAPTTYCRSTCKIENLSEKFKVTGENYGKQYSNIYFVRSQLMKDRIEAAARKKWGDDVLLKNLADIKSGEKCCIVGTLFKQMELQPSILKEISDEHHLQVQPPRSRFTSETDKLVLEGALQRISLTGNIDPQKCFTGSIVALLGEENVAGQFHIEDMAYSGLPEQDSLPEVDEEQYVLFLSGLGIGSKKEKTFEIQLLIDYVIGMLGGAEDHELCSKIVHVVVAGNSLAGETQDKESQTKAKYLTYKAEASTVQAMNDLDFFLSQLVPYVSVDVMSGEFDPTNHVMPQKPLHPCMFSSARRFNNSTFHTVSNPYECKINGVHLLGTSGQNINNMKMFGNISDSAELLSLTLNAQHLAPTAPDTLGCFPYYKTDPFIVNKCPHIYFCGNQDKFSSDIETGENNQRVLLLSVPAFVKTSSAVLVNLKTLDCQEVSFDLEWNDNEMREGTPEK</sequence>
<comment type="subcellular location">
    <subcellularLocation>
        <location evidence="1">Nucleus</location>
    </subcellularLocation>
</comment>
<reference evidence="8" key="1">
    <citation type="submission" date="2020-04" db="EMBL/GenBank/DDBJ databases">
        <authorList>
            <person name="Neveu A P."/>
        </authorList>
    </citation>
    <scope>NUCLEOTIDE SEQUENCE</scope>
    <source>
        <tissue evidence="8">Whole embryo</tissue>
    </source>
</reference>
<evidence type="ECO:0000256" key="4">
    <source>
        <dbReference type="ARBA" id="ARBA00022705"/>
    </source>
</evidence>
<evidence type="ECO:0000313" key="8">
    <source>
        <dbReference type="EMBL" id="CAB3265001.1"/>
    </source>
</evidence>
<evidence type="ECO:0000259" key="7">
    <source>
        <dbReference type="Pfam" id="PF18018"/>
    </source>
</evidence>
<organism evidence="8">
    <name type="scientific">Phallusia mammillata</name>
    <dbReference type="NCBI Taxonomy" id="59560"/>
    <lineage>
        <taxon>Eukaryota</taxon>
        <taxon>Metazoa</taxon>
        <taxon>Chordata</taxon>
        <taxon>Tunicata</taxon>
        <taxon>Ascidiacea</taxon>
        <taxon>Phlebobranchia</taxon>
        <taxon>Ascidiidae</taxon>
        <taxon>Phallusia</taxon>
    </lineage>
</organism>
<dbReference type="Pfam" id="PF18018">
    <property type="entry name" value="DNA_pol_D_N"/>
    <property type="match status" value="1"/>
</dbReference>
<dbReference type="InterPro" id="IPR024826">
    <property type="entry name" value="DNA_pol_delta/II_ssu"/>
</dbReference>
<evidence type="ECO:0000259" key="6">
    <source>
        <dbReference type="Pfam" id="PF04042"/>
    </source>
</evidence>
<feature type="domain" description="DNA polymerase delta subunit OB-fold" evidence="7">
    <location>
        <begin position="39"/>
        <end position="166"/>
    </location>
</feature>
<comment type="similarity">
    <text evidence="2">Belongs to the DNA polymerase delta/II small subunit family.</text>
</comment>
<accession>A0A6F9DP84</accession>
<keyword evidence="5" id="KW-0539">Nucleus</keyword>
<gene>
    <name evidence="8" type="primary">Pold2</name>
</gene>
<evidence type="ECO:0000256" key="3">
    <source>
        <dbReference type="ARBA" id="ARBA00017588"/>
    </source>
</evidence>
<dbReference type="InterPro" id="IPR041863">
    <property type="entry name" value="PolD2_C"/>
</dbReference>
<evidence type="ECO:0000256" key="2">
    <source>
        <dbReference type="ARBA" id="ARBA00006035"/>
    </source>
</evidence>
<evidence type="ECO:0000256" key="5">
    <source>
        <dbReference type="ARBA" id="ARBA00023242"/>
    </source>
</evidence>
<dbReference type="GO" id="GO:0006271">
    <property type="term" value="P:DNA strand elongation involved in DNA replication"/>
    <property type="evidence" value="ECO:0007669"/>
    <property type="project" value="TreeGrafter"/>
</dbReference>
<dbReference type="Pfam" id="PF04042">
    <property type="entry name" value="DNA_pol_E_B"/>
    <property type="match status" value="1"/>
</dbReference>